<feature type="chain" id="PRO_5022043141" evidence="1">
    <location>
        <begin position="24"/>
        <end position="122"/>
    </location>
</feature>
<keyword evidence="3" id="KW-1185">Reference proteome</keyword>
<dbReference type="EMBL" id="VLKT01000013">
    <property type="protein sequence ID" value="TWI37615.1"/>
    <property type="molecule type" value="Genomic_DNA"/>
</dbReference>
<dbReference type="Gene3D" id="3.10.450.160">
    <property type="entry name" value="inner membrane protein cigr"/>
    <property type="match status" value="1"/>
</dbReference>
<dbReference type="AlphaFoldDB" id="A0A562NZM3"/>
<dbReference type="Proteomes" id="UP000317122">
    <property type="component" value="Unassembled WGS sequence"/>
</dbReference>
<reference evidence="2 3" key="1">
    <citation type="journal article" date="2015" name="Stand. Genomic Sci.">
        <title>Genomic Encyclopedia of Bacterial and Archaeal Type Strains, Phase III: the genomes of soil and plant-associated and newly described type strains.</title>
        <authorList>
            <person name="Whitman W.B."/>
            <person name="Woyke T."/>
            <person name="Klenk H.P."/>
            <person name="Zhou Y."/>
            <person name="Lilburn T.G."/>
            <person name="Beck B.J."/>
            <person name="De Vos P."/>
            <person name="Vandamme P."/>
            <person name="Eisen J.A."/>
            <person name="Garrity G."/>
            <person name="Hugenholtz P."/>
            <person name="Kyrpides N.C."/>
        </authorList>
    </citation>
    <scope>NUCLEOTIDE SEQUENCE [LARGE SCALE GENOMIC DNA]</scope>
    <source>
        <strain evidence="2 3">CGMCC 1.2546</strain>
    </source>
</reference>
<name>A0A562NZM3_9HYPH</name>
<dbReference type="OrthoDB" id="9808839at2"/>
<accession>A0A562NZM3</accession>
<protein>
    <submittedName>
        <fullName evidence="2">Ni/Co efflux regulator RcnB</fullName>
    </submittedName>
</protein>
<keyword evidence="1" id="KW-0732">Signal</keyword>
<evidence type="ECO:0000256" key="1">
    <source>
        <dbReference type="SAM" id="SignalP"/>
    </source>
</evidence>
<feature type="signal peptide" evidence="1">
    <location>
        <begin position="1"/>
        <end position="23"/>
    </location>
</feature>
<dbReference type="Pfam" id="PF11776">
    <property type="entry name" value="RcnB"/>
    <property type="match status" value="1"/>
</dbReference>
<dbReference type="InterPro" id="IPR024572">
    <property type="entry name" value="RcnB"/>
</dbReference>
<sequence length="122" mass="13801">MKRIVLSAVALSMLAATSLQGQAAPLNAPSAPQSTYSQVDWQKPGKHVDVKKRVVVKKKVVRKSHWRHGQKYSSWKRHRPIRDYRHYGLHRPGRGQEWIRVGNDYLLVSVVSGIIFGAIAAH</sequence>
<gene>
    <name evidence="2" type="ORF">IQ26_02497</name>
</gene>
<organism evidence="2 3">
    <name type="scientific">Mesorhizobium tianshanense</name>
    <dbReference type="NCBI Taxonomy" id="39844"/>
    <lineage>
        <taxon>Bacteria</taxon>
        <taxon>Pseudomonadati</taxon>
        <taxon>Pseudomonadota</taxon>
        <taxon>Alphaproteobacteria</taxon>
        <taxon>Hyphomicrobiales</taxon>
        <taxon>Phyllobacteriaceae</taxon>
        <taxon>Mesorhizobium</taxon>
    </lineage>
</organism>
<proteinExistence type="predicted"/>
<evidence type="ECO:0000313" key="3">
    <source>
        <dbReference type="Proteomes" id="UP000317122"/>
    </source>
</evidence>
<evidence type="ECO:0000313" key="2">
    <source>
        <dbReference type="EMBL" id="TWI37615.1"/>
    </source>
</evidence>
<comment type="caution">
    <text evidence="2">The sequence shown here is derived from an EMBL/GenBank/DDBJ whole genome shotgun (WGS) entry which is preliminary data.</text>
</comment>
<dbReference type="RefSeq" id="WP_145717323.1">
    <property type="nucleotide sequence ID" value="NZ_BSPF01000110.1"/>
</dbReference>